<dbReference type="OrthoDB" id="9793856at2"/>
<dbReference type="GO" id="GO:0042597">
    <property type="term" value="C:periplasmic space"/>
    <property type="evidence" value="ECO:0007669"/>
    <property type="project" value="UniProtKB-SubCell"/>
</dbReference>
<dbReference type="GO" id="GO:0016829">
    <property type="term" value="F:lyase activity"/>
    <property type="evidence" value="ECO:0007669"/>
    <property type="project" value="UniProtKB-KW"/>
</dbReference>
<dbReference type="SUPFAM" id="SSF48230">
    <property type="entry name" value="Chondroitin AC/alginate lyase"/>
    <property type="match status" value="1"/>
</dbReference>
<keyword evidence="4" id="KW-0456">Lyase</keyword>
<keyword evidence="3" id="KW-0574">Periplasm</keyword>
<evidence type="ECO:0000313" key="6">
    <source>
        <dbReference type="EMBL" id="AKP52816.1"/>
    </source>
</evidence>
<dbReference type="Gene3D" id="2.70.98.70">
    <property type="match status" value="1"/>
</dbReference>
<sequence length="661" mass="75280">MPIAMPSITHKILLLFLCCSIVFSVYSQENRNLLTNALNRKQVADNLNSTKQWVNFPAYEDRDAWNQISEEVRKAMINEGEAYLDYDWPIVKASMYLEFTRTGDRTKDAAVNSARKKALQALMMAELVEGKGRFLDDLVNGVFAFCEQTYWGASAHFYLYGFEGSIANPTTVLPDIEDPIIDLMVGDIANDLAWTLYYFEDAFDAISPIISRRLSSELKKKVLQPFYERNDFWWITGWGEGRVNNWTPWCNFNVLTVLLLVEDDPIKKQDAVYKSMQSVDLFINSYPDDGSCSEGPAYWAHAGGKMFDYLELLDKALGGKVAPIFDHPLIGDMGKYIYRSHINDGSFYINFADAPIKIKHDPGRIFRYGEKINDPIMEKFAAYLANKRSEKDLVTSGTIGDRIGNVFLLASLKELPAEAPQVEDFYFPDWDVVIAREEANAKGFYFTAKGGDNDEHHNHNDVGSFMLYYDGKPVFIDVGVGTYTRQTFSPERYSIWTMQSNYHNLPLINGVAQKAGGNFKATGSNYRLKNGQIFFQTNIAPAYPKEAAVKSWERSFEFRRENGLIIKDHFELDKNENSTSFHFMSALPVALKSPGLLEITGEGFEIITHFDQKKLDATIETIAIEDPKLISNHGEQLYRIVFKWKEEKLKGDLKFSISAKD</sequence>
<evidence type="ECO:0000256" key="3">
    <source>
        <dbReference type="ARBA" id="ARBA00022764"/>
    </source>
</evidence>
<dbReference type="Gene3D" id="1.50.10.100">
    <property type="entry name" value="Chondroitin AC/alginate lyase"/>
    <property type="match status" value="1"/>
</dbReference>
<protein>
    <submittedName>
        <fullName evidence="6">Heparinase II/III family protein</fullName>
    </submittedName>
</protein>
<feature type="domain" description="Heparinase II/III-like C-terminal" evidence="5">
    <location>
        <begin position="424"/>
        <end position="606"/>
    </location>
</feature>
<dbReference type="InterPro" id="IPR008929">
    <property type="entry name" value="Chondroitin_lyas"/>
</dbReference>
<evidence type="ECO:0000256" key="2">
    <source>
        <dbReference type="ARBA" id="ARBA00022729"/>
    </source>
</evidence>
<keyword evidence="2" id="KW-0732">Signal</keyword>
<dbReference type="KEGG" id="camu:CA2015_3427"/>
<evidence type="ECO:0000259" key="5">
    <source>
        <dbReference type="Pfam" id="PF07940"/>
    </source>
</evidence>
<gene>
    <name evidence="6" type="ORF">CA2015_3427</name>
</gene>
<evidence type="ECO:0000256" key="1">
    <source>
        <dbReference type="ARBA" id="ARBA00004418"/>
    </source>
</evidence>
<dbReference type="STRING" id="320787.CA2015_3427"/>
<dbReference type="InterPro" id="IPR012480">
    <property type="entry name" value="Hepar_II_III_C"/>
</dbReference>
<reference evidence="6 7" key="1">
    <citation type="submission" date="2015-07" db="EMBL/GenBank/DDBJ databases">
        <authorList>
            <person name="Kim K.M."/>
        </authorList>
    </citation>
    <scope>NUCLEOTIDE SEQUENCE [LARGE SCALE GENOMIC DNA]</scope>
    <source>
        <strain evidence="6 7">KCTC 12363</strain>
    </source>
</reference>
<comment type="subcellular location">
    <subcellularLocation>
        <location evidence="1">Periplasm</location>
    </subcellularLocation>
</comment>
<evidence type="ECO:0000256" key="4">
    <source>
        <dbReference type="ARBA" id="ARBA00023239"/>
    </source>
</evidence>
<proteinExistence type="predicted"/>
<dbReference type="EMBL" id="CP012040">
    <property type="protein sequence ID" value="AKP52816.1"/>
    <property type="molecule type" value="Genomic_DNA"/>
</dbReference>
<dbReference type="PANTHER" id="PTHR39210">
    <property type="entry name" value="HEPARIN-SULFATE LYASE"/>
    <property type="match status" value="1"/>
</dbReference>
<dbReference type="PANTHER" id="PTHR39210:SF1">
    <property type="entry name" value="HEPARIN-SULFATE LYASE"/>
    <property type="match status" value="1"/>
</dbReference>
<organism evidence="6 7">
    <name type="scientific">Cyclobacterium amurskyense</name>
    <dbReference type="NCBI Taxonomy" id="320787"/>
    <lineage>
        <taxon>Bacteria</taxon>
        <taxon>Pseudomonadati</taxon>
        <taxon>Bacteroidota</taxon>
        <taxon>Cytophagia</taxon>
        <taxon>Cytophagales</taxon>
        <taxon>Cyclobacteriaceae</taxon>
        <taxon>Cyclobacterium</taxon>
    </lineage>
</organism>
<keyword evidence="7" id="KW-1185">Reference proteome</keyword>
<evidence type="ECO:0000313" key="7">
    <source>
        <dbReference type="Proteomes" id="UP000036520"/>
    </source>
</evidence>
<name>A0A0H4PEB0_9BACT</name>
<dbReference type="PATRIC" id="fig|320787.5.peg.3749"/>
<dbReference type="Proteomes" id="UP000036520">
    <property type="component" value="Chromosome"/>
</dbReference>
<dbReference type="Pfam" id="PF07940">
    <property type="entry name" value="Hepar_II_III_C"/>
    <property type="match status" value="1"/>
</dbReference>
<dbReference type="AlphaFoldDB" id="A0A0H4PEB0"/>
<accession>A0A0H4PEB0</accession>